<evidence type="ECO:0000313" key="2">
    <source>
        <dbReference type="Proteomes" id="UP000886885"/>
    </source>
</evidence>
<name>A0A8X8ADP4_POPTO</name>
<comment type="caution">
    <text evidence="1">The sequence shown here is derived from an EMBL/GenBank/DDBJ whole genome shotgun (WGS) entry which is preliminary data.</text>
</comment>
<dbReference type="OrthoDB" id="2250022at2759"/>
<dbReference type="Proteomes" id="UP000886885">
    <property type="component" value="Chromosome 2D"/>
</dbReference>
<evidence type="ECO:0000313" key="1">
    <source>
        <dbReference type="EMBL" id="KAG6784782.1"/>
    </source>
</evidence>
<sequence>MVALQNLLLSQIMQSIGFLGPAFFLTQLSHVRTPAMAVLCMACSQMAFYFFKILDEFLVSFVDDRDRMHSHSLVSIQITKILAPVMLRVISIFCSWADVF</sequence>
<dbReference type="AlphaFoldDB" id="A0A8X8ADP4"/>
<reference evidence="1" key="1">
    <citation type="journal article" date="2020" name="bioRxiv">
        <title>Hybrid origin of Populus tomentosa Carr. identified through genome sequencing and phylogenomic analysis.</title>
        <authorList>
            <person name="An X."/>
            <person name="Gao K."/>
            <person name="Chen Z."/>
            <person name="Li J."/>
            <person name="Yang X."/>
            <person name="Yang X."/>
            <person name="Zhou J."/>
            <person name="Guo T."/>
            <person name="Zhao T."/>
            <person name="Huang S."/>
            <person name="Miao D."/>
            <person name="Khan W.U."/>
            <person name="Rao P."/>
            <person name="Ye M."/>
            <person name="Lei B."/>
            <person name="Liao W."/>
            <person name="Wang J."/>
            <person name="Ji L."/>
            <person name="Li Y."/>
            <person name="Guo B."/>
            <person name="Mustafa N.S."/>
            <person name="Li S."/>
            <person name="Yun Q."/>
            <person name="Keller S.R."/>
            <person name="Mao J."/>
            <person name="Zhang R."/>
            <person name="Strauss S.H."/>
        </authorList>
    </citation>
    <scope>NUCLEOTIDE SEQUENCE</scope>
    <source>
        <strain evidence="1">GM15</strain>
        <tissue evidence="1">Leaf</tissue>
    </source>
</reference>
<gene>
    <name evidence="1" type="ORF">POTOM_010490</name>
</gene>
<protein>
    <submittedName>
        <fullName evidence="1">Uncharacterized protein</fullName>
    </submittedName>
</protein>
<keyword evidence="2" id="KW-1185">Reference proteome</keyword>
<dbReference type="EMBL" id="JAAWWB010000004">
    <property type="protein sequence ID" value="KAG6784782.1"/>
    <property type="molecule type" value="Genomic_DNA"/>
</dbReference>
<accession>A0A8X8ADP4</accession>
<organism evidence="1 2">
    <name type="scientific">Populus tomentosa</name>
    <name type="common">Chinese white poplar</name>
    <dbReference type="NCBI Taxonomy" id="118781"/>
    <lineage>
        <taxon>Eukaryota</taxon>
        <taxon>Viridiplantae</taxon>
        <taxon>Streptophyta</taxon>
        <taxon>Embryophyta</taxon>
        <taxon>Tracheophyta</taxon>
        <taxon>Spermatophyta</taxon>
        <taxon>Magnoliopsida</taxon>
        <taxon>eudicotyledons</taxon>
        <taxon>Gunneridae</taxon>
        <taxon>Pentapetalae</taxon>
        <taxon>rosids</taxon>
        <taxon>fabids</taxon>
        <taxon>Malpighiales</taxon>
        <taxon>Salicaceae</taxon>
        <taxon>Saliceae</taxon>
        <taxon>Populus</taxon>
    </lineage>
</organism>
<proteinExistence type="predicted"/>